<dbReference type="InterPro" id="IPR000237">
    <property type="entry name" value="GRIP_dom"/>
</dbReference>
<evidence type="ECO:0000313" key="10">
    <source>
        <dbReference type="EMBL" id="CAD9236492.1"/>
    </source>
</evidence>
<keyword evidence="3" id="KW-0963">Cytoplasm</keyword>
<evidence type="ECO:0000313" key="9">
    <source>
        <dbReference type="EMBL" id="CAD9236491.1"/>
    </source>
</evidence>
<name>A0A6T6CHU4_9RHOD</name>
<evidence type="ECO:0000256" key="6">
    <source>
        <dbReference type="SAM" id="Coils"/>
    </source>
</evidence>
<keyword evidence="4 6" id="KW-0175">Coiled coil</keyword>
<dbReference type="EMBL" id="HBGH01015326">
    <property type="protein sequence ID" value="CAD9236491.1"/>
    <property type="molecule type" value="Transcribed_RNA"/>
</dbReference>
<dbReference type="SMART" id="SM00755">
    <property type="entry name" value="Grip"/>
    <property type="match status" value="1"/>
</dbReference>
<proteinExistence type="predicted"/>
<evidence type="ECO:0000256" key="4">
    <source>
        <dbReference type="ARBA" id="ARBA00023054"/>
    </source>
</evidence>
<feature type="coiled-coil region" evidence="6">
    <location>
        <begin position="597"/>
        <end position="748"/>
    </location>
</feature>
<evidence type="ECO:0000256" key="1">
    <source>
        <dbReference type="ARBA" id="ARBA00004184"/>
    </source>
</evidence>
<keyword evidence="5" id="KW-0472">Membrane</keyword>
<evidence type="ECO:0000313" key="11">
    <source>
        <dbReference type="EMBL" id="CAD9236493.1"/>
    </source>
</evidence>
<dbReference type="GO" id="GO:0005794">
    <property type="term" value="C:Golgi apparatus"/>
    <property type="evidence" value="ECO:0007669"/>
    <property type="project" value="TreeGrafter"/>
</dbReference>
<evidence type="ECO:0000259" key="7">
    <source>
        <dbReference type="PROSITE" id="PS50913"/>
    </source>
</evidence>
<dbReference type="InterPro" id="IPR051952">
    <property type="entry name" value="Golgi-autophagy_related"/>
</dbReference>
<evidence type="ECO:0000313" key="8">
    <source>
        <dbReference type="EMBL" id="CAD9236490.1"/>
    </source>
</evidence>
<dbReference type="EMBL" id="HBGH01015327">
    <property type="protein sequence ID" value="CAD9236492.1"/>
    <property type="molecule type" value="Transcribed_RNA"/>
</dbReference>
<dbReference type="PROSITE" id="PS50913">
    <property type="entry name" value="GRIP"/>
    <property type="match status" value="1"/>
</dbReference>
<sequence>MVVKNRIVRMGIHGRAVGYEDLLKEKGVLDAMKERDRRIETLSTELEKAKQGELASQEKVETIKVQMGEAKAKAKDLMMQKMRQAEEEKEVLRNLLHQKDEELASLRDLERRTTQVVEIETLRAQLHDARQALDESRKTGESLKARLVSMEREIRLPGDIQDQCTSLESQVQELRNEKEALHLKIASLDTCIEEQTAKHICEAVEFERKILELDTEVHSLRDQLDRNFRVDEGKRESIREDDIVALRSTVESQRSLISSLEEELHSLHSEQEQLTDQQSRPLLPRESEAEEIVKFEEMVSDLRQEIASLTSSNAKLRAMCEMKSHFETLCKERENELETLKRRIGDETKRVSQVGAISPLTFDEDQQRSQGKCVDGAESSTVDLHALDERCEDGAREDSVVENLRKELAHQEQLREAAERKAANLDKVLQDRSLGHSDSDITELNGKIQELEGQVASRQAEILKVREKAKSYLWEINAENAKLKKKLEEEQASGLALSQEYEAKLQHALSIQTGVEKKAIQASEELEGSLGVIMECQTKISALEREIALERMKVDEANEKTLSIQSEFNSYKEKARMALSERDAAIAVSDSAVDRATRDLREKLMQAEAKVDELSALVPKLESEISSLTESLRAAQQEKESASSAAGLDRETTAAPLDLVRFELDDRITELEKELTSTMARASDAEARSASLTVKLEILEKRRKEAEGQLAATEEARKALAVEHNRKVADLEERLRKENASLKALRRTTTAVAMAFDPSGGSESGMTRVPSISSANSTGQSVRVNFHPEVSHEEITSLKNELSRLRESTLDSQKEKEMHMEQSALLKRELRELEGKYLAVQTLNQGTNYEYLKNMIIRYLETDDLDTMLPVFAAVLSFTPEEVRKIREKRPQPQAGSSMFRSFMMR</sequence>
<evidence type="ECO:0000256" key="2">
    <source>
        <dbReference type="ARBA" id="ARBA00004496"/>
    </source>
</evidence>
<feature type="coiled-coil region" evidence="6">
    <location>
        <begin position="401"/>
        <end position="493"/>
    </location>
</feature>
<feature type="domain" description="GRIP" evidence="7">
    <location>
        <begin position="842"/>
        <end position="889"/>
    </location>
</feature>
<dbReference type="Gene3D" id="1.10.220.60">
    <property type="entry name" value="GRIP domain"/>
    <property type="match status" value="1"/>
</dbReference>
<dbReference type="PANTHER" id="PTHR23157:SF25">
    <property type="entry name" value="GRIP AND COILED-COIL DOMAIN-CONTAINING PROTEIN 1"/>
    <property type="match status" value="1"/>
</dbReference>
<dbReference type="Pfam" id="PF01465">
    <property type="entry name" value="GRIP"/>
    <property type="match status" value="1"/>
</dbReference>
<dbReference type="PANTHER" id="PTHR23157">
    <property type="entry name" value="GRIP AND COILED-COIL DOMAIN-CONTAINING PROTEIN 1"/>
    <property type="match status" value="1"/>
</dbReference>
<accession>A0A6T6CHU4</accession>
<organism evidence="8">
    <name type="scientific">Compsopogon caeruleus</name>
    <dbReference type="NCBI Taxonomy" id="31354"/>
    <lineage>
        <taxon>Eukaryota</taxon>
        <taxon>Rhodophyta</taxon>
        <taxon>Compsopogonophyceae</taxon>
        <taxon>Compsopogonales</taxon>
        <taxon>Compsopogonaceae</taxon>
        <taxon>Compsopogon</taxon>
    </lineage>
</organism>
<reference evidence="8" key="1">
    <citation type="submission" date="2021-01" db="EMBL/GenBank/DDBJ databases">
        <authorList>
            <person name="Corre E."/>
            <person name="Pelletier E."/>
            <person name="Niang G."/>
            <person name="Scheremetjew M."/>
            <person name="Finn R."/>
            <person name="Kale V."/>
            <person name="Holt S."/>
            <person name="Cochrane G."/>
            <person name="Meng A."/>
            <person name="Brown T."/>
            <person name="Cohen L."/>
        </authorList>
    </citation>
    <scope>NUCLEOTIDE SEQUENCE</scope>
    <source>
        <strain evidence="8">SAG 36.94</strain>
    </source>
</reference>
<gene>
    <name evidence="8" type="ORF">CCAE0312_LOCUS8586</name>
    <name evidence="9" type="ORF">CCAE0312_LOCUS8587</name>
    <name evidence="10" type="ORF">CCAE0312_LOCUS8588</name>
    <name evidence="11" type="ORF">CCAE0312_LOCUS8589</name>
</gene>
<evidence type="ECO:0000256" key="5">
    <source>
        <dbReference type="ARBA" id="ARBA00023136"/>
    </source>
</evidence>
<dbReference type="EMBL" id="HBGH01015324">
    <property type="protein sequence ID" value="CAD9236490.1"/>
    <property type="molecule type" value="Transcribed_RNA"/>
</dbReference>
<protein>
    <recommendedName>
        <fullName evidence="7">GRIP domain-containing protein</fullName>
    </recommendedName>
</protein>
<comment type="subcellular location">
    <subcellularLocation>
        <location evidence="2">Cytoplasm</location>
    </subcellularLocation>
    <subcellularLocation>
        <location evidence="1">Endomembrane system</location>
        <topology evidence="1">Peripheral membrane protein</topology>
    </subcellularLocation>
</comment>
<feature type="coiled-coil region" evidence="6">
    <location>
        <begin position="32"/>
        <end position="350"/>
    </location>
</feature>
<evidence type="ECO:0000256" key="3">
    <source>
        <dbReference type="ARBA" id="ARBA00022490"/>
    </source>
</evidence>
<dbReference type="EMBL" id="HBGH01015328">
    <property type="protein sequence ID" value="CAD9236493.1"/>
    <property type="molecule type" value="Transcribed_RNA"/>
</dbReference>
<dbReference type="AlphaFoldDB" id="A0A6T6CHU4"/>